<evidence type="ECO:0000256" key="2">
    <source>
        <dbReference type="PROSITE-ProRule" id="PRU00332"/>
    </source>
</evidence>
<feature type="compositionally biased region" description="Basic residues" evidence="3">
    <location>
        <begin position="177"/>
        <end position="193"/>
    </location>
</feature>
<organism evidence="5 6">
    <name type="scientific">Tritrichomonas foetus</name>
    <dbReference type="NCBI Taxonomy" id="1144522"/>
    <lineage>
        <taxon>Eukaryota</taxon>
        <taxon>Metamonada</taxon>
        <taxon>Parabasalia</taxon>
        <taxon>Tritrichomonadida</taxon>
        <taxon>Tritrichomonadidae</taxon>
        <taxon>Tritrichomonas</taxon>
    </lineage>
</organism>
<dbReference type="GO" id="GO:1990904">
    <property type="term" value="C:ribonucleoprotein complex"/>
    <property type="evidence" value="ECO:0007669"/>
    <property type="project" value="UniProtKB-KW"/>
</dbReference>
<dbReference type="VEuPathDB" id="TrichDB:TRFO_05660"/>
<evidence type="ECO:0000256" key="3">
    <source>
        <dbReference type="SAM" id="MobiDB-lite"/>
    </source>
</evidence>
<keyword evidence="5" id="KW-0687">Ribonucleoprotein</keyword>
<name>A0A1J4K3R7_9EUKA</name>
<dbReference type="InterPro" id="IPR036388">
    <property type="entry name" value="WH-like_DNA-bd_sf"/>
</dbReference>
<dbReference type="RefSeq" id="XP_068359159.1">
    <property type="nucleotide sequence ID" value="XM_068492632.1"/>
</dbReference>
<dbReference type="PROSITE" id="PS50961">
    <property type="entry name" value="HTH_LA"/>
    <property type="match status" value="1"/>
</dbReference>
<sequence>MNLEKDAKFRDEIDKSGDRSVPFEFILECPRIKLLETTTDDICEAATNSEYLELALDENNQPKGVRSKVPFVSDPHRSERILKISGIGKTVPQDKRLEFFRSLFNAEDGIEVVSVHVVRKEIDGQIVNTDTSIVEFSTVEGAEAVIEQGIQYGNKLLEIQRQFKPKNKENSSQKSTPKGKRGKGRNSKPKTSE</sequence>
<dbReference type="SUPFAM" id="SSF46785">
    <property type="entry name" value="Winged helix' DNA-binding domain"/>
    <property type="match status" value="1"/>
</dbReference>
<proteinExistence type="predicted"/>
<dbReference type="Gene3D" id="1.10.10.10">
    <property type="entry name" value="Winged helix-like DNA-binding domain superfamily/Winged helix DNA-binding domain"/>
    <property type="match status" value="1"/>
</dbReference>
<dbReference type="InterPro" id="IPR035979">
    <property type="entry name" value="RBD_domain_sf"/>
</dbReference>
<accession>A0A1J4K3R7</accession>
<dbReference type="AlphaFoldDB" id="A0A1J4K3R7"/>
<evidence type="ECO:0000313" key="5">
    <source>
        <dbReference type="EMBL" id="OHT06023.1"/>
    </source>
</evidence>
<dbReference type="OrthoDB" id="195355at2759"/>
<feature type="region of interest" description="Disordered" evidence="3">
    <location>
        <begin position="161"/>
        <end position="193"/>
    </location>
</feature>
<evidence type="ECO:0000313" key="6">
    <source>
        <dbReference type="Proteomes" id="UP000179807"/>
    </source>
</evidence>
<keyword evidence="1 2" id="KW-0694">RNA-binding</keyword>
<keyword evidence="6" id="KW-1185">Reference proteome</keyword>
<dbReference type="GeneID" id="94827336"/>
<dbReference type="SUPFAM" id="SSF54928">
    <property type="entry name" value="RNA-binding domain, RBD"/>
    <property type="match status" value="1"/>
</dbReference>
<dbReference type="EMBL" id="MLAK01000738">
    <property type="protein sequence ID" value="OHT06023.1"/>
    <property type="molecule type" value="Genomic_DNA"/>
</dbReference>
<dbReference type="InterPro" id="IPR036390">
    <property type="entry name" value="WH_DNA-bd_sf"/>
</dbReference>
<dbReference type="GO" id="GO:0003723">
    <property type="term" value="F:RNA binding"/>
    <property type="evidence" value="ECO:0007669"/>
    <property type="project" value="UniProtKB-UniRule"/>
</dbReference>
<evidence type="ECO:0000256" key="1">
    <source>
        <dbReference type="ARBA" id="ARBA00022884"/>
    </source>
</evidence>
<comment type="caution">
    <text evidence="5">The sequence shown here is derived from an EMBL/GenBank/DDBJ whole genome shotgun (WGS) entry which is preliminary data.</text>
</comment>
<reference evidence="5" key="1">
    <citation type="submission" date="2016-10" db="EMBL/GenBank/DDBJ databases">
        <authorList>
            <person name="Benchimol M."/>
            <person name="Almeida L.G."/>
            <person name="Vasconcelos A.T."/>
            <person name="Perreira-Neves A."/>
            <person name="Rosa I.A."/>
            <person name="Tasca T."/>
            <person name="Bogo M.R."/>
            <person name="de Souza W."/>
        </authorList>
    </citation>
    <scope>NUCLEOTIDE SEQUENCE [LARGE SCALE GENOMIC DNA]</scope>
    <source>
        <strain evidence="5">K</strain>
    </source>
</reference>
<feature type="domain" description="HTH La-type RNA-binding" evidence="4">
    <location>
        <begin position="1"/>
        <end position="71"/>
    </location>
</feature>
<dbReference type="InterPro" id="IPR006630">
    <property type="entry name" value="La_HTH"/>
</dbReference>
<evidence type="ECO:0000259" key="4">
    <source>
        <dbReference type="PROSITE" id="PS50961"/>
    </source>
</evidence>
<gene>
    <name evidence="5" type="ORF">TRFO_05660</name>
</gene>
<protein>
    <submittedName>
        <fullName evidence="5">Lupus la ribonucleoprotein</fullName>
    </submittedName>
</protein>
<dbReference type="Proteomes" id="UP000179807">
    <property type="component" value="Unassembled WGS sequence"/>
</dbReference>